<feature type="compositionally biased region" description="Polar residues" evidence="1">
    <location>
        <begin position="1"/>
        <end position="13"/>
    </location>
</feature>
<accession>M4FB96</accession>
<evidence type="ECO:0000313" key="3">
    <source>
        <dbReference type="Proteomes" id="UP000011750"/>
    </source>
</evidence>
<name>M4FB96_BRACM</name>
<dbReference type="AlphaFoldDB" id="M4FB96"/>
<reference evidence="2 3" key="2">
    <citation type="journal article" date="2018" name="Hortic Res">
        <title>Improved Brassica rapa reference genome by single-molecule sequencing and chromosome conformation capture technologies.</title>
        <authorList>
            <person name="Zhang L."/>
            <person name="Cai X."/>
            <person name="Wu J."/>
            <person name="Liu M."/>
            <person name="Grob S."/>
            <person name="Cheng F."/>
            <person name="Liang J."/>
            <person name="Cai C."/>
            <person name="Liu Z."/>
            <person name="Liu B."/>
            <person name="Wang F."/>
            <person name="Li S."/>
            <person name="Liu F."/>
            <person name="Li X."/>
            <person name="Cheng L."/>
            <person name="Yang W."/>
            <person name="Li M.H."/>
            <person name="Grossniklaus U."/>
            <person name="Zheng H."/>
            <person name="Wang X."/>
        </authorList>
    </citation>
    <scope>NUCLEOTIDE SEQUENCE [LARGE SCALE GENOMIC DNA]</scope>
    <source>
        <strain evidence="2 3">cv. Chiifu-401-42</strain>
    </source>
</reference>
<feature type="region of interest" description="Disordered" evidence="1">
    <location>
        <begin position="1"/>
        <end position="23"/>
    </location>
</feature>
<keyword evidence="3" id="KW-1185">Reference proteome</keyword>
<proteinExistence type="predicted"/>
<feature type="compositionally biased region" description="Polar residues" evidence="1">
    <location>
        <begin position="116"/>
        <end position="126"/>
    </location>
</feature>
<sequence>MTETRSQALAKSTTARESDGATETRFGAIERALEIQNEKTSQIGESVRQMTEAIKMLTSQNPHHASASGTALDRDEIHVAAENEIHRPYYHGHRRNHNVSKANLSLVPATRKESPAPTQTKPNPNHQKLKLAFSR</sequence>
<feature type="region of interest" description="Disordered" evidence="1">
    <location>
        <begin position="89"/>
        <end position="135"/>
    </location>
</feature>
<reference evidence="2" key="3">
    <citation type="submission" date="2023-03" db="UniProtKB">
        <authorList>
            <consortium name="EnsemblPlants"/>
        </authorList>
    </citation>
    <scope>IDENTIFICATION</scope>
    <source>
        <strain evidence="2">cv. Chiifu-401-42</strain>
    </source>
</reference>
<dbReference type="Gramene" id="Bra038362.1">
    <property type="protein sequence ID" value="Bra038362.1-P"/>
    <property type="gene ID" value="Bra038362"/>
</dbReference>
<organism evidence="2 3">
    <name type="scientific">Brassica campestris</name>
    <name type="common">Field mustard</name>
    <dbReference type="NCBI Taxonomy" id="3711"/>
    <lineage>
        <taxon>Eukaryota</taxon>
        <taxon>Viridiplantae</taxon>
        <taxon>Streptophyta</taxon>
        <taxon>Embryophyta</taxon>
        <taxon>Tracheophyta</taxon>
        <taxon>Spermatophyta</taxon>
        <taxon>Magnoliopsida</taxon>
        <taxon>eudicotyledons</taxon>
        <taxon>Gunneridae</taxon>
        <taxon>Pentapetalae</taxon>
        <taxon>rosids</taxon>
        <taxon>malvids</taxon>
        <taxon>Brassicales</taxon>
        <taxon>Brassicaceae</taxon>
        <taxon>Brassiceae</taxon>
        <taxon>Brassica</taxon>
    </lineage>
</organism>
<dbReference type="EnsemblPlants" id="Bra038362.1">
    <property type="protein sequence ID" value="Bra038362.1-P"/>
    <property type="gene ID" value="Bra038362"/>
</dbReference>
<feature type="compositionally biased region" description="Basic residues" evidence="1">
    <location>
        <begin position="89"/>
        <end position="98"/>
    </location>
</feature>
<reference evidence="2 3" key="1">
    <citation type="journal article" date="2011" name="Nat. Genet.">
        <title>The genome of the mesopolyploid crop species Brassica rapa.</title>
        <authorList>
            <consortium name="Brassica rapa Genome Sequencing Project Consortium"/>
            <person name="Wang X."/>
            <person name="Wang H."/>
            <person name="Wang J."/>
            <person name="Sun R."/>
            <person name="Wu J."/>
            <person name="Liu S."/>
            <person name="Bai Y."/>
            <person name="Mun J.H."/>
            <person name="Bancroft I."/>
            <person name="Cheng F."/>
            <person name="Huang S."/>
            <person name="Li X."/>
            <person name="Hua W."/>
            <person name="Wang J."/>
            <person name="Wang X."/>
            <person name="Freeling M."/>
            <person name="Pires J.C."/>
            <person name="Paterson A.H."/>
            <person name="Chalhoub B."/>
            <person name="Wang B."/>
            <person name="Hayward A."/>
            <person name="Sharpe A.G."/>
            <person name="Park B.S."/>
            <person name="Weisshaar B."/>
            <person name="Liu B."/>
            <person name="Li B."/>
            <person name="Liu B."/>
            <person name="Tong C."/>
            <person name="Song C."/>
            <person name="Duran C."/>
            <person name="Peng C."/>
            <person name="Geng C."/>
            <person name="Koh C."/>
            <person name="Lin C."/>
            <person name="Edwards D."/>
            <person name="Mu D."/>
            <person name="Shen D."/>
            <person name="Soumpourou E."/>
            <person name="Li F."/>
            <person name="Fraser F."/>
            <person name="Conant G."/>
            <person name="Lassalle G."/>
            <person name="King G.J."/>
            <person name="Bonnema G."/>
            <person name="Tang H."/>
            <person name="Wang H."/>
            <person name="Belcram H."/>
            <person name="Zhou H."/>
            <person name="Hirakawa H."/>
            <person name="Abe H."/>
            <person name="Guo H."/>
            <person name="Wang H."/>
            <person name="Jin H."/>
            <person name="Parkin I.A."/>
            <person name="Batley J."/>
            <person name="Kim J.S."/>
            <person name="Just J."/>
            <person name="Li J."/>
            <person name="Xu J."/>
            <person name="Deng J."/>
            <person name="Kim J.A."/>
            <person name="Li J."/>
            <person name="Yu J."/>
            <person name="Meng J."/>
            <person name="Wang J."/>
            <person name="Min J."/>
            <person name="Poulain J."/>
            <person name="Wang J."/>
            <person name="Hatakeyama K."/>
            <person name="Wu K."/>
            <person name="Wang L."/>
            <person name="Fang L."/>
            <person name="Trick M."/>
            <person name="Links M.G."/>
            <person name="Zhao M."/>
            <person name="Jin M."/>
            <person name="Ramchiary N."/>
            <person name="Drou N."/>
            <person name="Berkman P.J."/>
            <person name="Cai Q."/>
            <person name="Huang Q."/>
            <person name="Li R."/>
            <person name="Tabata S."/>
            <person name="Cheng S."/>
            <person name="Zhang S."/>
            <person name="Zhang S."/>
            <person name="Huang S."/>
            <person name="Sato S."/>
            <person name="Sun S."/>
            <person name="Kwon S.J."/>
            <person name="Choi S.R."/>
            <person name="Lee T.H."/>
            <person name="Fan W."/>
            <person name="Zhao X."/>
            <person name="Tan X."/>
            <person name="Xu X."/>
            <person name="Wang Y."/>
            <person name="Qiu Y."/>
            <person name="Yin Y."/>
            <person name="Li Y."/>
            <person name="Du Y."/>
            <person name="Liao Y."/>
            <person name="Lim Y."/>
            <person name="Narusaka Y."/>
            <person name="Wang Y."/>
            <person name="Wang Z."/>
            <person name="Li Z."/>
            <person name="Wang Z."/>
            <person name="Xiong Z."/>
            <person name="Zhang Z."/>
        </authorList>
    </citation>
    <scope>NUCLEOTIDE SEQUENCE [LARGE SCALE GENOMIC DNA]</scope>
    <source>
        <strain evidence="2 3">cv. Chiifu-401-42</strain>
    </source>
</reference>
<evidence type="ECO:0000313" key="2">
    <source>
        <dbReference type="EnsemblPlants" id="Bra038362.1-P"/>
    </source>
</evidence>
<dbReference type="InParanoid" id="M4FB96"/>
<protein>
    <submittedName>
        <fullName evidence="2">Uncharacterized protein</fullName>
    </submittedName>
</protein>
<evidence type="ECO:0000256" key="1">
    <source>
        <dbReference type="SAM" id="MobiDB-lite"/>
    </source>
</evidence>
<dbReference type="HOGENOM" id="CLU_1888683_0_0_1"/>
<dbReference type="Proteomes" id="UP000011750">
    <property type="component" value="Chromosome A02"/>
</dbReference>